<dbReference type="CDD" id="cd16040">
    <property type="entry name" value="SPRY_PRY_SNTX"/>
    <property type="match status" value="1"/>
</dbReference>
<evidence type="ECO:0000256" key="5">
    <source>
        <dbReference type="ARBA" id="ARBA00022741"/>
    </source>
</evidence>
<dbReference type="InterPro" id="IPR003877">
    <property type="entry name" value="SPRY_dom"/>
</dbReference>
<feature type="domain" description="B30.2/SPRY" evidence="7">
    <location>
        <begin position="213"/>
        <end position="418"/>
    </location>
</feature>
<dbReference type="InterPro" id="IPR051261">
    <property type="entry name" value="NLR"/>
</dbReference>
<dbReference type="STRING" id="7994.ENSAMXP00000029952"/>
<dbReference type="Pfam" id="PF17779">
    <property type="entry name" value="WHD_NOD2"/>
    <property type="match status" value="1"/>
</dbReference>
<dbReference type="Proteomes" id="UP000018467">
    <property type="component" value="Unassembled WGS sequence"/>
</dbReference>
<sequence>MFTHFLVIQIKHKSQKYSGKSDIDPQQTRTSILALGKLAFQQLEKGNLIFYEEDLRESGIDIREASVYSGVCTQIFREEFDLHLGKVFSFVHLSVQEFLAALYAFLCFIDRNALNQQTTENQNTELSELFSKSTMTGFLSSAIERALQSESGHLDLFLRFLLGLSLESNQTLLQISVFHWTATIYSCSVCRLSGCMITEKGCCSLDSALISNPSHLNELDLTYNHLGESGVKLLSYSCSLNIFTFYGCDFTLDPNTAHHYLSLSEENKRFDGYYQVLSRERVTGRCYWEAEWSGGGGAAVALSYKTISRKGNTLDCEFGRNKNSWRLYCSDNEYSVYHNNIRTDLLPPPSGSRRVGVYVDCPAGTLSFYSVSSDTHTHSHTPSHTLTHLHTFYTTFTQPLYAGYRVYFGSSVRLCKIE</sequence>
<dbReference type="InterPro" id="IPR001870">
    <property type="entry name" value="B30.2/SPRY"/>
</dbReference>
<evidence type="ECO:0000256" key="4">
    <source>
        <dbReference type="ARBA" id="ARBA00022737"/>
    </source>
</evidence>
<dbReference type="InterPro" id="IPR003879">
    <property type="entry name" value="Butyrophylin_SPRY"/>
</dbReference>
<evidence type="ECO:0000256" key="2">
    <source>
        <dbReference type="ARBA" id="ARBA00022490"/>
    </source>
</evidence>
<dbReference type="GO" id="GO:0005737">
    <property type="term" value="C:cytoplasm"/>
    <property type="evidence" value="ECO:0007669"/>
    <property type="project" value="UniProtKB-SubCell"/>
</dbReference>
<dbReference type="InterPro" id="IPR041267">
    <property type="entry name" value="NLRP_HD2"/>
</dbReference>
<evidence type="ECO:0000259" key="7">
    <source>
        <dbReference type="PROSITE" id="PS50188"/>
    </source>
</evidence>
<dbReference type="Pfam" id="PF00622">
    <property type="entry name" value="SPRY"/>
    <property type="match status" value="1"/>
</dbReference>
<evidence type="ECO:0000256" key="3">
    <source>
        <dbReference type="ARBA" id="ARBA00022614"/>
    </source>
</evidence>
<dbReference type="SUPFAM" id="SSF49899">
    <property type="entry name" value="Concanavalin A-like lectins/glucanases"/>
    <property type="match status" value="1"/>
</dbReference>
<reference evidence="9" key="1">
    <citation type="submission" date="2013-03" db="EMBL/GenBank/DDBJ databases">
        <authorList>
            <person name="Jeffery W."/>
            <person name="Warren W."/>
            <person name="Wilson R.K."/>
        </authorList>
    </citation>
    <scope>NUCLEOTIDE SEQUENCE</scope>
    <source>
        <strain evidence="9">female</strain>
    </source>
</reference>
<keyword evidence="3" id="KW-0433">Leucine-rich repeat</keyword>
<dbReference type="Ensembl" id="ENSAMXT00000043220.1">
    <property type="protein sequence ID" value="ENSAMXP00000029952.1"/>
    <property type="gene ID" value="ENSAMXG00000038196.1"/>
</dbReference>
<dbReference type="GeneTree" id="ENSGT01150000286927"/>
<dbReference type="PRINTS" id="PR01407">
    <property type="entry name" value="BUTYPHLNCDUF"/>
</dbReference>
<evidence type="ECO:0000313" key="9">
    <source>
        <dbReference type="Proteomes" id="UP000018467"/>
    </source>
</evidence>
<reference evidence="8" key="4">
    <citation type="submission" date="2025-09" db="UniProtKB">
        <authorList>
            <consortium name="Ensembl"/>
        </authorList>
    </citation>
    <scope>IDENTIFICATION</scope>
</reference>
<keyword evidence="2" id="KW-0963">Cytoplasm</keyword>
<evidence type="ECO:0000256" key="6">
    <source>
        <dbReference type="ARBA" id="ARBA00022840"/>
    </source>
</evidence>
<keyword evidence="4" id="KW-0677">Repeat</keyword>
<dbReference type="Bgee" id="ENSAMXG00000038196">
    <property type="expression patterns" value="Expressed in intestine and 4 other cell types or tissues"/>
</dbReference>
<dbReference type="GO" id="GO:0005524">
    <property type="term" value="F:ATP binding"/>
    <property type="evidence" value="ECO:0007669"/>
    <property type="project" value="UniProtKB-KW"/>
</dbReference>
<dbReference type="InterPro" id="IPR013320">
    <property type="entry name" value="ConA-like_dom_sf"/>
</dbReference>
<organism evidence="8 9">
    <name type="scientific">Astyanax mexicanus</name>
    <name type="common">Blind cave fish</name>
    <name type="synonym">Astyanax fasciatus mexicanus</name>
    <dbReference type="NCBI Taxonomy" id="7994"/>
    <lineage>
        <taxon>Eukaryota</taxon>
        <taxon>Metazoa</taxon>
        <taxon>Chordata</taxon>
        <taxon>Craniata</taxon>
        <taxon>Vertebrata</taxon>
        <taxon>Euteleostomi</taxon>
        <taxon>Actinopterygii</taxon>
        <taxon>Neopterygii</taxon>
        <taxon>Teleostei</taxon>
        <taxon>Ostariophysi</taxon>
        <taxon>Characiformes</taxon>
        <taxon>Characoidei</taxon>
        <taxon>Acestrorhamphidae</taxon>
        <taxon>Acestrorhamphinae</taxon>
        <taxon>Astyanax</taxon>
    </lineage>
</organism>
<dbReference type="AlphaFoldDB" id="A0A3B1IJ89"/>
<dbReference type="SMART" id="SM00449">
    <property type="entry name" value="SPRY"/>
    <property type="match status" value="1"/>
</dbReference>
<keyword evidence="6" id="KW-0067">ATP-binding</keyword>
<evidence type="ECO:0000313" key="8">
    <source>
        <dbReference type="Ensembl" id="ENSAMXP00000029952.1"/>
    </source>
</evidence>
<keyword evidence="5" id="KW-0547">Nucleotide-binding</keyword>
<dbReference type="Pfam" id="PF17776">
    <property type="entry name" value="NLRC4_HD2"/>
    <property type="match status" value="1"/>
</dbReference>
<dbReference type="PANTHER" id="PTHR24106">
    <property type="entry name" value="NACHT, LRR AND CARD DOMAINS-CONTAINING"/>
    <property type="match status" value="1"/>
</dbReference>
<dbReference type="Gene3D" id="2.60.120.920">
    <property type="match status" value="1"/>
</dbReference>
<protein>
    <recommendedName>
        <fullName evidence="7">B30.2/SPRY domain-containing protein</fullName>
    </recommendedName>
</protein>
<comment type="subcellular location">
    <subcellularLocation>
        <location evidence="1">Cytoplasm</location>
    </subcellularLocation>
</comment>
<accession>A0A3B1IJ89</accession>
<keyword evidence="9" id="KW-1185">Reference proteome</keyword>
<evidence type="ECO:0000256" key="1">
    <source>
        <dbReference type="ARBA" id="ARBA00004496"/>
    </source>
</evidence>
<proteinExistence type="predicted"/>
<dbReference type="InterPro" id="IPR043136">
    <property type="entry name" value="B30.2/SPRY_sf"/>
</dbReference>
<name>A0A3B1IJ89_ASTMX</name>
<reference evidence="9" key="2">
    <citation type="journal article" date="2014" name="Nat. Commun.">
        <title>The cavefish genome reveals candidate genes for eye loss.</title>
        <authorList>
            <person name="McGaugh S.E."/>
            <person name="Gross J.B."/>
            <person name="Aken B."/>
            <person name="Blin M."/>
            <person name="Borowsky R."/>
            <person name="Chalopin D."/>
            <person name="Hinaux H."/>
            <person name="Jeffery W.R."/>
            <person name="Keene A."/>
            <person name="Ma L."/>
            <person name="Minx P."/>
            <person name="Murphy D."/>
            <person name="O'Quin K.E."/>
            <person name="Retaux S."/>
            <person name="Rohner N."/>
            <person name="Searle S.M."/>
            <person name="Stahl B.A."/>
            <person name="Tabin C."/>
            <person name="Volff J.N."/>
            <person name="Yoshizawa M."/>
            <person name="Warren W.C."/>
        </authorList>
    </citation>
    <scope>NUCLEOTIDE SEQUENCE [LARGE SCALE GENOMIC DNA]</scope>
    <source>
        <strain evidence="9">female</strain>
    </source>
</reference>
<dbReference type="InParanoid" id="A0A3B1IJ89"/>
<dbReference type="PROSITE" id="PS50188">
    <property type="entry name" value="B302_SPRY"/>
    <property type="match status" value="1"/>
</dbReference>
<dbReference type="InterPro" id="IPR041075">
    <property type="entry name" value="NOD1/2_WH"/>
</dbReference>
<dbReference type="SUPFAM" id="SSF52047">
    <property type="entry name" value="RNI-like"/>
    <property type="match status" value="1"/>
</dbReference>
<reference evidence="8" key="3">
    <citation type="submission" date="2025-08" db="UniProtKB">
        <authorList>
            <consortium name="Ensembl"/>
        </authorList>
    </citation>
    <scope>IDENTIFICATION</scope>
</reference>